<dbReference type="InterPro" id="IPR029044">
    <property type="entry name" value="Nucleotide-diphossugar_trans"/>
</dbReference>
<dbReference type="SUPFAM" id="SSF53448">
    <property type="entry name" value="Nucleotide-diphospho-sugar transferases"/>
    <property type="match status" value="1"/>
</dbReference>
<dbReference type="CDD" id="cd02518">
    <property type="entry name" value="GT2_SpsF"/>
    <property type="match status" value="1"/>
</dbReference>
<sequence length="245" mass="26609">MAVICVTQARMGSSRLPGKVLMDIEGLPLIGAHCARVARSNRIDRHILAIADTPEDAPLKTWATASDIHCYEGSELDVLARFYQAALAAGAVPGDTVVRLTGDCPLIAPELIDAVIDAHQQTNPEGYSYLDLAGFPRGFDTEVFSFELLEQTASFATGDAAREHVTYAMYTSGTVKLLGVMLGRPEWHQFRLCVDEADDLALVRFVASALGKLWLNASATDICHLLMSSPDQASMNRHIIQKTAH</sequence>
<dbReference type="EMBL" id="JAHEPS010000003">
    <property type="protein sequence ID" value="MBT1444943.1"/>
    <property type="molecule type" value="Genomic_DNA"/>
</dbReference>
<comment type="caution">
    <text evidence="1">The sequence shown here is derived from an EMBL/GenBank/DDBJ whole genome shotgun (WGS) entry which is preliminary data.</text>
</comment>
<name>A0ABS5V7D3_9GAMM</name>
<protein>
    <submittedName>
        <fullName evidence="1">Glycosyltransferase family protein</fullName>
    </submittedName>
</protein>
<dbReference type="Pfam" id="PF02348">
    <property type="entry name" value="CTP_transf_3"/>
    <property type="match status" value="1"/>
</dbReference>
<keyword evidence="2" id="KW-1185">Reference proteome</keyword>
<dbReference type="Proteomes" id="UP001195903">
    <property type="component" value="Unassembled WGS sequence"/>
</dbReference>
<organism evidence="1 2">
    <name type="scientific">Shewanella jiangmenensis</name>
    <dbReference type="NCBI Taxonomy" id="2837387"/>
    <lineage>
        <taxon>Bacteria</taxon>
        <taxon>Pseudomonadati</taxon>
        <taxon>Pseudomonadota</taxon>
        <taxon>Gammaproteobacteria</taxon>
        <taxon>Alteromonadales</taxon>
        <taxon>Shewanellaceae</taxon>
        <taxon>Shewanella</taxon>
    </lineage>
</organism>
<dbReference type="RefSeq" id="WP_214507134.1">
    <property type="nucleotide sequence ID" value="NZ_JAHEPS010000003.1"/>
</dbReference>
<dbReference type="PANTHER" id="PTHR42866:SF1">
    <property type="entry name" value="SPORE COAT POLYSACCHARIDE BIOSYNTHESIS PROTEIN SPSF"/>
    <property type="match status" value="1"/>
</dbReference>
<accession>A0ABS5V7D3</accession>
<reference evidence="1 2" key="1">
    <citation type="submission" date="2021-05" db="EMBL/GenBank/DDBJ databases">
        <title>Shewanella sp. JM162201.</title>
        <authorList>
            <person name="Xu S."/>
            <person name="Li A."/>
        </authorList>
    </citation>
    <scope>NUCLEOTIDE SEQUENCE [LARGE SCALE GENOMIC DNA]</scope>
    <source>
        <strain evidence="1 2">JM162201</strain>
    </source>
</reference>
<dbReference type="InterPro" id="IPR003329">
    <property type="entry name" value="Cytidylyl_trans"/>
</dbReference>
<gene>
    <name evidence="1" type="ORF">KJI95_10450</name>
</gene>
<proteinExistence type="predicted"/>
<evidence type="ECO:0000313" key="1">
    <source>
        <dbReference type="EMBL" id="MBT1444943.1"/>
    </source>
</evidence>
<evidence type="ECO:0000313" key="2">
    <source>
        <dbReference type="Proteomes" id="UP001195903"/>
    </source>
</evidence>
<dbReference type="Gene3D" id="3.90.550.10">
    <property type="entry name" value="Spore Coat Polysaccharide Biosynthesis Protein SpsA, Chain A"/>
    <property type="match status" value="1"/>
</dbReference>
<dbReference type="PANTHER" id="PTHR42866">
    <property type="entry name" value="3-DEOXY-MANNO-OCTULOSONATE CYTIDYLYLTRANSFERASE"/>
    <property type="match status" value="1"/>
</dbReference>